<protein>
    <submittedName>
        <fullName evidence="1">Uncharacterized protein</fullName>
    </submittedName>
</protein>
<proteinExistence type="predicted"/>
<comment type="caution">
    <text evidence="1">The sequence shown here is derived from an EMBL/GenBank/DDBJ whole genome shotgun (WGS) entry which is preliminary data.</text>
</comment>
<organism evidence="1">
    <name type="scientific">Tanacetum cinerariifolium</name>
    <name type="common">Dalmatian daisy</name>
    <name type="synonym">Chrysanthemum cinerariifolium</name>
    <dbReference type="NCBI Taxonomy" id="118510"/>
    <lineage>
        <taxon>Eukaryota</taxon>
        <taxon>Viridiplantae</taxon>
        <taxon>Streptophyta</taxon>
        <taxon>Embryophyta</taxon>
        <taxon>Tracheophyta</taxon>
        <taxon>Spermatophyta</taxon>
        <taxon>Magnoliopsida</taxon>
        <taxon>eudicotyledons</taxon>
        <taxon>Gunneridae</taxon>
        <taxon>Pentapetalae</taxon>
        <taxon>asterids</taxon>
        <taxon>campanulids</taxon>
        <taxon>Asterales</taxon>
        <taxon>Asteraceae</taxon>
        <taxon>Asteroideae</taxon>
        <taxon>Anthemideae</taxon>
        <taxon>Anthemidinae</taxon>
        <taxon>Tanacetum</taxon>
    </lineage>
</organism>
<gene>
    <name evidence="1" type="ORF">Tci_697562</name>
</gene>
<feature type="non-terminal residue" evidence="1">
    <location>
        <position position="1"/>
    </location>
</feature>
<sequence length="60" mass="6609">IQFTKLLASSDVDLEFHGSVVDQIKRTCGLMRSSYETGDSRSTYVGLVVFLGQVMIQGHS</sequence>
<accession>A0A699L883</accession>
<feature type="non-terminal residue" evidence="1">
    <location>
        <position position="60"/>
    </location>
</feature>
<evidence type="ECO:0000313" key="1">
    <source>
        <dbReference type="EMBL" id="GFB25591.1"/>
    </source>
</evidence>
<name>A0A699L883_TANCI</name>
<dbReference type="EMBL" id="BKCJ010586471">
    <property type="protein sequence ID" value="GFB25591.1"/>
    <property type="molecule type" value="Genomic_DNA"/>
</dbReference>
<dbReference type="AlphaFoldDB" id="A0A699L883"/>
<reference evidence="1" key="1">
    <citation type="journal article" date="2019" name="Sci. Rep.">
        <title>Draft genome of Tanacetum cinerariifolium, the natural source of mosquito coil.</title>
        <authorList>
            <person name="Yamashiro T."/>
            <person name="Shiraishi A."/>
            <person name="Satake H."/>
            <person name="Nakayama K."/>
        </authorList>
    </citation>
    <scope>NUCLEOTIDE SEQUENCE</scope>
</reference>